<dbReference type="Proteomes" id="UP001451303">
    <property type="component" value="Unassembled WGS sequence"/>
</dbReference>
<organism evidence="2 3">
    <name type="scientific">Neurospora intermedia</name>
    <dbReference type="NCBI Taxonomy" id="5142"/>
    <lineage>
        <taxon>Eukaryota</taxon>
        <taxon>Fungi</taxon>
        <taxon>Dikarya</taxon>
        <taxon>Ascomycota</taxon>
        <taxon>Pezizomycotina</taxon>
        <taxon>Sordariomycetes</taxon>
        <taxon>Sordariomycetidae</taxon>
        <taxon>Sordariales</taxon>
        <taxon>Sordariaceae</taxon>
        <taxon>Neurospora</taxon>
    </lineage>
</organism>
<sequence length="57" mass="6547">MSDLKRTDDGAEEWEGRRAAQQHSQHKVGYFQVVMTCRSLLRNTLVGEEDEDESFCG</sequence>
<evidence type="ECO:0000313" key="3">
    <source>
        <dbReference type="Proteomes" id="UP001451303"/>
    </source>
</evidence>
<feature type="compositionally biased region" description="Basic and acidic residues" evidence="1">
    <location>
        <begin position="1"/>
        <end position="18"/>
    </location>
</feature>
<evidence type="ECO:0000256" key="1">
    <source>
        <dbReference type="SAM" id="MobiDB-lite"/>
    </source>
</evidence>
<proteinExistence type="predicted"/>
<evidence type="ECO:0000313" key="2">
    <source>
        <dbReference type="EMBL" id="KAL0466061.1"/>
    </source>
</evidence>
<dbReference type="EMBL" id="JAVLET010000014">
    <property type="protein sequence ID" value="KAL0466061.1"/>
    <property type="molecule type" value="Genomic_DNA"/>
</dbReference>
<comment type="caution">
    <text evidence="2">The sequence shown here is derived from an EMBL/GenBank/DDBJ whole genome shotgun (WGS) entry which is preliminary data.</text>
</comment>
<reference evidence="2 3" key="1">
    <citation type="submission" date="2023-09" db="EMBL/GenBank/DDBJ databases">
        <title>Multi-omics analysis of a traditional fermented food reveals byproduct-associated fungal strains for waste-to-food upcycling.</title>
        <authorList>
            <consortium name="Lawrence Berkeley National Laboratory"/>
            <person name="Rekdal V.M."/>
            <person name="Villalobos-Escobedo J.M."/>
            <person name="Rodriguez-Valeron N."/>
            <person name="Garcia M.O."/>
            <person name="Vasquez D.P."/>
            <person name="Damayanti I."/>
            <person name="Sorensen P.M."/>
            <person name="Baidoo E.E."/>
            <person name="De Carvalho A.C."/>
            <person name="Riley R."/>
            <person name="Lipzen A."/>
            <person name="He G."/>
            <person name="Yan M."/>
            <person name="Haridas S."/>
            <person name="Daum C."/>
            <person name="Yoshinaga Y."/>
            <person name="Ng V."/>
            <person name="Grigoriev I.V."/>
            <person name="Munk R."/>
            <person name="Nuraida L."/>
            <person name="Wijaya C.H."/>
            <person name="Morales P.-C."/>
            <person name="Keasling J.D."/>
        </authorList>
    </citation>
    <scope>NUCLEOTIDE SEQUENCE [LARGE SCALE GENOMIC DNA]</scope>
    <source>
        <strain evidence="2 3">FGSC 2613</strain>
    </source>
</reference>
<feature type="region of interest" description="Disordered" evidence="1">
    <location>
        <begin position="1"/>
        <end position="25"/>
    </location>
</feature>
<keyword evidence="3" id="KW-1185">Reference proteome</keyword>
<protein>
    <submittedName>
        <fullName evidence="2">Uncharacterized protein</fullName>
    </submittedName>
</protein>
<gene>
    <name evidence="2" type="ORF">QR685DRAFT_451918</name>
</gene>
<name>A0ABR3D061_NEUIN</name>
<accession>A0ABR3D061</accession>